<sequence length="17" mass="2097">MKRFFVALAMLQDPWRS</sequence>
<dbReference type="AlphaFoldDB" id="A0A2P2PFB3"/>
<protein>
    <submittedName>
        <fullName evidence="1">Uncharacterized protein</fullName>
    </submittedName>
</protein>
<evidence type="ECO:0000313" key="1">
    <source>
        <dbReference type="EMBL" id="MBX53381.1"/>
    </source>
</evidence>
<name>A0A2P2PFB3_RHIMU</name>
<dbReference type="EMBL" id="GGEC01072897">
    <property type="protein sequence ID" value="MBX53381.1"/>
    <property type="molecule type" value="Transcribed_RNA"/>
</dbReference>
<accession>A0A2P2PFB3</accession>
<proteinExistence type="predicted"/>
<organism evidence="1">
    <name type="scientific">Rhizophora mucronata</name>
    <name type="common">Asiatic mangrove</name>
    <dbReference type="NCBI Taxonomy" id="61149"/>
    <lineage>
        <taxon>Eukaryota</taxon>
        <taxon>Viridiplantae</taxon>
        <taxon>Streptophyta</taxon>
        <taxon>Embryophyta</taxon>
        <taxon>Tracheophyta</taxon>
        <taxon>Spermatophyta</taxon>
        <taxon>Magnoliopsida</taxon>
        <taxon>eudicotyledons</taxon>
        <taxon>Gunneridae</taxon>
        <taxon>Pentapetalae</taxon>
        <taxon>rosids</taxon>
        <taxon>fabids</taxon>
        <taxon>Malpighiales</taxon>
        <taxon>Rhizophoraceae</taxon>
        <taxon>Rhizophora</taxon>
    </lineage>
</organism>
<reference evidence="1" key="1">
    <citation type="submission" date="2018-02" db="EMBL/GenBank/DDBJ databases">
        <title>Rhizophora mucronata_Transcriptome.</title>
        <authorList>
            <person name="Meera S.P."/>
            <person name="Sreeshan A."/>
            <person name="Augustine A."/>
        </authorList>
    </citation>
    <scope>NUCLEOTIDE SEQUENCE</scope>
    <source>
        <tissue evidence="1">Leaf</tissue>
    </source>
</reference>